<reference evidence="1 2" key="1">
    <citation type="submission" date="2024-04" db="EMBL/GenBank/DDBJ databases">
        <authorList>
            <person name="Waldvogel A.-M."/>
            <person name="Schoenle A."/>
        </authorList>
    </citation>
    <scope>NUCLEOTIDE SEQUENCE [LARGE SCALE GENOMIC DNA]</scope>
</reference>
<protein>
    <submittedName>
        <fullName evidence="1">Uncharacterized protein</fullName>
    </submittedName>
</protein>
<evidence type="ECO:0000313" key="1">
    <source>
        <dbReference type="EMBL" id="CAL1573743.1"/>
    </source>
</evidence>
<gene>
    <name evidence="1" type="ORF">KC01_LOCUS5585</name>
</gene>
<name>A0AAV2JC20_KNICA</name>
<sequence length="87" mass="8941">MTEPALVFGSHMLGHAQEATRASAGSSRERVNLVAREAIVMLSARSCPAGAQSEVGERALPLTVGWFGWGVRYGGGLEGGVGVLVGC</sequence>
<evidence type="ECO:0000313" key="2">
    <source>
        <dbReference type="Proteomes" id="UP001497482"/>
    </source>
</evidence>
<accession>A0AAV2JC20</accession>
<dbReference type="EMBL" id="OZ035833">
    <property type="protein sequence ID" value="CAL1573743.1"/>
    <property type="molecule type" value="Genomic_DNA"/>
</dbReference>
<organism evidence="1 2">
    <name type="scientific">Knipowitschia caucasica</name>
    <name type="common">Caucasian dwarf goby</name>
    <name type="synonym">Pomatoschistus caucasicus</name>
    <dbReference type="NCBI Taxonomy" id="637954"/>
    <lineage>
        <taxon>Eukaryota</taxon>
        <taxon>Metazoa</taxon>
        <taxon>Chordata</taxon>
        <taxon>Craniata</taxon>
        <taxon>Vertebrata</taxon>
        <taxon>Euteleostomi</taxon>
        <taxon>Actinopterygii</taxon>
        <taxon>Neopterygii</taxon>
        <taxon>Teleostei</taxon>
        <taxon>Neoteleostei</taxon>
        <taxon>Acanthomorphata</taxon>
        <taxon>Gobiaria</taxon>
        <taxon>Gobiiformes</taxon>
        <taxon>Gobioidei</taxon>
        <taxon>Gobiidae</taxon>
        <taxon>Gobiinae</taxon>
        <taxon>Knipowitschia</taxon>
    </lineage>
</organism>
<dbReference type="AlphaFoldDB" id="A0AAV2JC20"/>
<dbReference type="Proteomes" id="UP001497482">
    <property type="component" value="Chromosome 11"/>
</dbReference>
<keyword evidence="2" id="KW-1185">Reference proteome</keyword>
<proteinExistence type="predicted"/>